<feature type="region of interest" description="Disordered" evidence="1">
    <location>
        <begin position="246"/>
        <end position="272"/>
    </location>
</feature>
<evidence type="ECO:0008006" key="4">
    <source>
        <dbReference type="Google" id="ProtNLM"/>
    </source>
</evidence>
<evidence type="ECO:0000313" key="2">
    <source>
        <dbReference type="EMBL" id="WIA15905.1"/>
    </source>
</evidence>
<protein>
    <recommendedName>
        <fullName evidence="4">DUF11 domain-containing protein</fullName>
    </recommendedName>
</protein>
<keyword evidence="3" id="KW-1185">Reference proteome</keyword>
<evidence type="ECO:0000313" key="3">
    <source>
        <dbReference type="Proteomes" id="UP001244341"/>
    </source>
</evidence>
<dbReference type="EMBL" id="CP126214">
    <property type="protein sequence ID" value="WIA15905.1"/>
    <property type="molecule type" value="Genomic_DNA"/>
</dbReference>
<proteinExistence type="predicted"/>
<accession>A0ABY8U3W9</accession>
<feature type="compositionally biased region" description="Pro residues" evidence="1">
    <location>
        <begin position="248"/>
        <end position="264"/>
    </location>
</feature>
<sequence length="566" mass="58116">MVLPRANKVRQTTCNSMVCGAAAWHALITQARATFSRSVASAQYSFSGSLQISNPDPVNQMWLSRLQLQCFWGININLPCGNNGWQYSSLVIDPGQTNTCSVSSLVLQAAFRSNFRQPCRITATAWNGGQTTSGDFILDFGSPNINNLANNCILFGASCAVAGAPYYSPIVGGLPQGRMVCEAAASVDFDVAINGGFMGNGLAPGSCGTAARIDCQSQAIMQSTVGTPSAPGSTLTSTLSFTATPISCPVPPPPPTPPPSPTPNPGFQDRPEPQLSVTVTKTYVAGAFAWAVASSVTPSRMEIYAGSSSTAQYSVKVTRSLSSSPAPNYLVDGVITVTNPSSQAITIQAVNALLPWNVASPATCSNLNLPGTLNPGAAASCSFRLNYELGPQPSSVSAQVLVAGRSAPTLSPTSAPFSFDAADLSWSTGSCAGVVMAFMVEPGMQLQALPGGRAPAFAGAGGPATQVCSGSTSFDFAASFAPEKGFKPGPTKVYSKATVSPASSSQGVQEASSTAEVTVLEWPAAWGPQVQQRSQKAGAGPAATAAVITPVSSGWFDFDWNGAAAS</sequence>
<reference evidence="2 3" key="1">
    <citation type="submission" date="2023-05" db="EMBL/GenBank/DDBJ databases">
        <title>A 100% complete, gapless, phased diploid assembly of the Scenedesmus obliquus UTEX 3031 genome.</title>
        <authorList>
            <person name="Biondi T.C."/>
            <person name="Hanschen E.R."/>
            <person name="Kwon T."/>
            <person name="Eng W."/>
            <person name="Kruse C.P.S."/>
            <person name="Koehler S.I."/>
            <person name="Kunde Y."/>
            <person name="Gleasner C.D."/>
            <person name="You Mak K.T."/>
            <person name="Polle J."/>
            <person name="Hovde B.T."/>
            <person name="Starkenburg S.R."/>
        </authorList>
    </citation>
    <scope>NUCLEOTIDE SEQUENCE [LARGE SCALE GENOMIC DNA]</scope>
    <source>
        <strain evidence="2 3">DOE0152z</strain>
    </source>
</reference>
<evidence type="ECO:0000256" key="1">
    <source>
        <dbReference type="SAM" id="MobiDB-lite"/>
    </source>
</evidence>
<dbReference type="Proteomes" id="UP001244341">
    <property type="component" value="Chromosome 7b"/>
</dbReference>
<gene>
    <name evidence="2" type="ORF">OEZ85_012654</name>
</gene>
<name>A0ABY8U3W9_TETOB</name>
<organism evidence="2 3">
    <name type="scientific">Tetradesmus obliquus</name>
    <name type="common">Green alga</name>
    <name type="synonym">Acutodesmus obliquus</name>
    <dbReference type="NCBI Taxonomy" id="3088"/>
    <lineage>
        <taxon>Eukaryota</taxon>
        <taxon>Viridiplantae</taxon>
        <taxon>Chlorophyta</taxon>
        <taxon>core chlorophytes</taxon>
        <taxon>Chlorophyceae</taxon>
        <taxon>CS clade</taxon>
        <taxon>Sphaeropleales</taxon>
        <taxon>Scenedesmaceae</taxon>
        <taxon>Tetradesmus</taxon>
    </lineage>
</organism>